<sequence length="43" mass="4894">MLTCTFDDGDTWLLLWLLLTLIVTIIALLLMHLKTVQCVTCSK</sequence>
<protein>
    <submittedName>
        <fullName evidence="3">E5 delta</fullName>
    </submittedName>
</protein>
<organism evidence="3 5">
    <name type="scientific">Human papillomavirus 44</name>
    <dbReference type="NCBI Taxonomy" id="10592"/>
    <lineage>
        <taxon>Viruses</taxon>
        <taxon>Monodnaviria</taxon>
        <taxon>Shotokuvirae</taxon>
        <taxon>Cossaviricota</taxon>
        <taxon>Papovaviricetes</taxon>
        <taxon>Zurhausenvirales</taxon>
        <taxon>Papillomaviridae</taxon>
        <taxon>Firstpapillomavirinae</taxon>
        <taxon>Alphapapillomavirus</taxon>
        <taxon>Alphapapillomavirus 10</taxon>
    </lineage>
</organism>
<name>A0A159DS29_HPV44</name>
<evidence type="ECO:0000256" key="1">
    <source>
        <dbReference type="SAM" id="Phobius"/>
    </source>
</evidence>
<keyword evidence="1" id="KW-0812">Transmembrane</keyword>
<evidence type="ECO:0000313" key="4">
    <source>
        <dbReference type="Proteomes" id="UP000149263"/>
    </source>
</evidence>
<evidence type="ECO:0000313" key="3">
    <source>
        <dbReference type="EMBL" id="ALT54752.1"/>
    </source>
</evidence>
<dbReference type="InterPro" id="IPR035154">
    <property type="entry name" value="DUF5472"/>
</dbReference>
<evidence type="ECO:0000313" key="5">
    <source>
        <dbReference type="Proteomes" id="UP000159594"/>
    </source>
</evidence>
<dbReference type="Proteomes" id="UP000149263">
    <property type="component" value="Genome"/>
</dbReference>
<accession>A0A159DS29</accession>
<proteinExistence type="predicted"/>
<organismHost>
    <name type="scientific">Homo sapiens</name>
    <name type="common">Human</name>
    <dbReference type="NCBI Taxonomy" id="9606"/>
</organismHost>
<dbReference type="EMBL" id="KU298898">
    <property type="protein sequence ID" value="ALT54734.1"/>
    <property type="molecule type" value="Genomic_DNA"/>
</dbReference>
<dbReference type="Pfam" id="PF17566">
    <property type="entry name" value="DUF5472"/>
    <property type="match status" value="1"/>
</dbReference>
<evidence type="ECO:0000313" key="2">
    <source>
        <dbReference type="EMBL" id="ALT54734.1"/>
    </source>
</evidence>
<keyword evidence="1" id="KW-1133">Transmembrane helix</keyword>
<keyword evidence="1" id="KW-0472">Membrane</keyword>
<reference evidence="4 5" key="1">
    <citation type="journal article" date="2016" name="Virology">
        <title>Identification of novel human papillomavirus lineages and sublineages in HIV/HPV-coinfected pregnant women by next-generation sequencing.</title>
        <authorList>
            <person name="Siqueira J.D."/>
            <person name="Alves B.M."/>
            <person name="Prellwitz I.M."/>
            <person name="Furtado C."/>
            <person name="Meyrelles A.R."/>
            <person name="Machado E.S."/>
            <person name="Seuanez H.N."/>
            <person name="Soares M.A."/>
            <person name="Soares E.A."/>
        </authorList>
    </citation>
    <scope>NUCLEOTIDE SEQUENCE [LARGE SCALE GENOMIC DNA]</scope>
    <source>
        <strain evidence="3">103A.44</strain>
        <strain evidence="2">11C.44</strain>
    </source>
</reference>
<feature type="transmembrane region" description="Helical" evidence="1">
    <location>
        <begin position="12"/>
        <end position="33"/>
    </location>
</feature>
<dbReference type="Proteomes" id="UP000159594">
    <property type="component" value="Genome"/>
</dbReference>
<dbReference type="EMBL" id="KU298900">
    <property type="protein sequence ID" value="ALT54752.1"/>
    <property type="molecule type" value="Genomic_DNA"/>
</dbReference>